<dbReference type="Pfam" id="PF14350">
    <property type="entry name" value="Beta_protein"/>
    <property type="match status" value="1"/>
</dbReference>
<protein>
    <submittedName>
        <fullName evidence="1">Uncharacterized protein</fullName>
    </submittedName>
</protein>
<comment type="caution">
    <text evidence="1">The sequence shown here is derived from an EMBL/GenBank/DDBJ whole genome shotgun (WGS) entry which is preliminary data.</text>
</comment>
<name>A0A544U7R4_LYSSH</name>
<sequence>MSNIFFWRKPSFGDYNITHPDFVDLDPRIINVAAGIRYTYDDKFYIFRGVGVKSKGFAQMLNICNDVIKHSCYRGNTFSFGDQEIYNCANQTRSCGNSETWVTAGINHHLTNVSNDISSLPSTSVVHLQNA</sequence>
<organism evidence="1 2">
    <name type="scientific">Lysinibacillus sphaericus</name>
    <name type="common">Bacillus sphaericus</name>
    <dbReference type="NCBI Taxonomy" id="1421"/>
    <lineage>
        <taxon>Bacteria</taxon>
        <taxon>Bacillati</taxon>
        <taxon>Bacillota</taxon>
        <taxon>Bacilli</taxon>
        <taxon>Bacillales</taxon>
        <taxon>Bacillaceae</taxon>
        <taxon>Lysinibacillus</taxon>
    </lineage>
</organism>
<proteinExistence type="predicted"/>
<dbReference type="InterPro" id="IPR025683">
    <property type="entry name" value="Protein_beta"/>
</dbReference>
<dbReference type="EMBL" id="SADV01000038">
    <property type="protein sequence ID" value="TQR27212.1"/>
    <property type="molecule type" value="Genomic_DNA"/>
</dbReference>
<gene>
    <name evidence="1" type="ORF">C7Y47_23465</name>
</gene>
<reference evidence="1 2" key="1">
    <citation type="submission" date="2018-03" db="EMBL/GenBank/DDBJ databases">
        <title>Aerobic endospore-forming bacteria genome sequencing and assembly.</title>
        <authorList>
            <person name="Cavalcante D.A."/>
            <person name="Driks A."/>
            <person name="Putonti C."/>
            <person name="De-Souza M.T."/>
        </authorList>
    </citation>
    <scope>NUCLEOTIDE SEQUENCE [LARGE SCALE GENOMIC DNA]</scope>
    <source>
        <strain evidence="1 2">SDF0037</strain>
    </source>
</reference>
<dbReference type="Proteomes" id="UP000317944">
    <property type="component" value="Unassembled WGS sequence"/>
</dbReference>
<accession>A0A544U7R4</accession>
<evidence type="ECO:0000313" key="1">
    <source>
        <dbReference type="EMBL" id="TQR27212.1"/>
    </source>
</evidence>
<dbReference type="AlphaFoldDB" id="A0A544U7R4"/>
<evidence type="ECO:0000313" key="2">
    <source>
        <dbReference type="Proteomes" id="UP000317944"/>
    </source>
</evidence>
<dbReference type="OrthoDB" id="1492299at2"/>